<dbReference type="InterPro" id="IPR036259">
    <property type="entry name" value="MFS_trans_sf"/>
</dbReference>
<evidence type="ECO:0000256" key="4">
    <source>
        <dbReference type="SAM" id="MobiDB-lite"/>
    </source>
</evidence>
<keyword evidence="5" id="KW-0812">Transmembrane</keyword>
<gene>
    <name evidence="7" type="ORF">B0J13DRAFT_513997</name>
</gene>
<feature type="transmembrane region" description="Helical" evidence="5">
    <location>
        <begin position="409"/>
        <end position="431"/>
    </location>
</feature>
<evidence type="ECO:0000256" key="3">
    <source>
        <dbReference type="ARBA" id="ARBA00023180"/>
    </source>
</evidence>
<dbReference type="InterPro" id="IPR011701">
    <property type="entry name" value="MFS"/>
</dbReference>
<comment type="subcellular location">
    <subcellularLocation>
        <location evidence="1">Membrane</location>
        <topology evidence="1">Multi-pass membrane protein</topology>
    </subcellularLocation>
</comment>
<comment type="caution">
    <text evidence="7">The sequence shown here is derived from an EMBL/GenBank/DDBJ whole genome shotgun (WGS) entry which is preliminary data.</text>
</comment>
<feature type="compositionally biased region" description="Pro residues" evidence="4">
    <location>
        <begin position="22"/>
        <end position="33"/>
    </location>
</feature>
<keyword evidence="3" id="KW-0325">Glycoprotein</keyword>
<feature type="transmembrane region" description="Helical" evidence="5">
    <location>
        <begin position="250"/>
        <end position="273"/>
    </location>
</feature>
<dbReference type="OrthoDB" id="2213137at2759"/>
<protein>
    <submittedName>
        <fullName evidence="7">Major facilitator superfamily domain-containing protein</fullName>
    </submittedName>
</protein>
<feature type="transmembrane region" description="Helical" evidence="5">
    <location>
        <begin position="121"/>
        <end position="139"/>
    </location>
</feature>
<dbReference type="PANTHER" id="PTHR11360">
    <property type="entry name" value="MONOCARBOXYLATE TRANSPORTER"/>
    <property type="match status" value="1"/>
</dbReference>
<dbReference type="PANTHER" id="PTHR11360:SF315">
    <property type="entry name" value="TRANSPORTER MCH2-RELATED"/>
    <property type="match status" value="1"/>
</dbReference>
<keyword evidence="5" id="KW-1133">Transmembrane helix</keyword>
<feature type="transmembrane region" description="Helical" evidence="5">
    <location>
        <begin position="209"/>
        <end position="229"/>
    </location>
</feature>
<keyword evidence="5" id="KW-0472">Membrane</keyword>
<sequence>MESIKIDEKSATTLVPEDMNPNPKPQAESPPPDAENEEESLDEHDGGYGWVCVVAQLLITANTWGVNGSFGVYLDYYLSTNAFQGTSQVAYAFVGGLSISQMTLVAPLVTHATKRFGLKPTLVFGLVLETGALIAASYATELWHLCLTQGFLFGWGSSFLYVGTYGIIPQWFNRRIGVATGIASAGSGLGGLIHSLGSQAMISRLGLSWSFRITAICTGVAHVICTILIRDRNKHVKPQQHYFDASLLKSMDFLLILFWTLFSATGYTIVLFSLPNNAIEIGATFHQASIVGAMVNLGMAIGRPLVGYFSDHVGKVNMSLIGTILASIFCLALWTSANNLSTLFAFAILGGMVLGTFWATMGSVLVATFGIKRLPSTLSVAWTLISFPTAFAEAIALGLRRPHAPVYHYVQIFAGFMFFGGFVCLALLRFLPHIRREATQ</sequence>
<feature type="transmembrane region" description="Helical" evidence="5">
    <location>
        <begin position="378"/>
        <end position="397"/>
    </location>
</feature>
<evidence type="ECO:0000256" key="2">
    <source>
        <dbReference type="ARBA" id="ARBA00006727"/>
    </source>
</evidence>
<dbReference type="EMBL" id="JAGMUU010000033">
    <property type="protein sequence ID" value="KAH7118094.1"/>
    <property type="molecule type" value="Genomic_DNA"/>
</dbReference>
<dbReference type="GO" id="GO:0022857">
    <property type="term" value="F:transmembrane transporter activity"/>
    <property type="evidence" value="ECO:0007669"/>
    <property type="project" value="InterPro"/>
</dbReference>
<dbReference type="InterPro" id="IPR020846">
    <property type="entry name" value="MFS_dom"/>
</dbReference>
<accession>A0A9P9DFQ4</accession>
<dbReference type="SUPFAM" id="SSF103473">
    <property type="entry name" value="MFS general substrate transporter"/>
    <property type="match status" value="1"/>
</dbReference>
<organism evidence="7 8">
    <name type="scientific">Dactylonectria estremocensis</name>
    <dbReference type="NCBI Taxonomy" id="1079267"/>
    <lineage>
        <taxon>Eukaryota</taxon>
        <taxon>Fungi</taxon>
        <taxon>Dikarya</taxon>
        <taxon>Ascomycota</taxon>
        <taxon>Pezizomycotina</taxon>
        <taxon>Sordariomycetes</taxon>
        <taxon>Hypocreomycetidae</taxon>
        <taxon>Hypocreales</taxon>
        <taxon>Nectriaceae</taxon>
        <taxon>Dactylonectria</taxon>
    </lineage>
</organism>
<evidence type="ECO:0000313" key="8">
    <source>
        <dbReference type="Proteomes" id="UP000717696"/>
    </source>
</evidence>
<feature type="transmembrane region" description="Helical" evidence="5">
    <location>
        <begin position="318"/>
        <end position="337"/>
    </location>
</feature>
<dbReference type="InterPro" id="IPR050327">
    <property type="entry name" value="Proton-linked_MCT"/>
</dbReference>
<feature type="transmembrane region" description="Helical" evidence="5">
    <location>
        <begin position="285"/>
        <end position="306"/>
    </location>
</feature>
<feature type="region of interest" description="Disordered" evidence="4">
    <location>
        <begin position="1"/>
        <end position="43"/>
    </location>
</feature>
<feature type="transmembrane region" description="Helical" evidence="5">
    <location>
        <begin position="89"/>
        <end position="109"/>
    </location>
</feature>
<evidence type="ECO:0000256" key="5">
    <source>
        <dbReference type="SAM" id="Phobius"/>
    </source>
</evidence>
<feature type="transmembrane region" description="Helical" evidence="5">
    <location>
        <begin position="343"/>
        <end position="366"/>
    </location>
</feature>
<feature type="transmembrane region" description="Helical" evidence="5">
    <location>
        <begin position="151"/>
        <end position="169"/>
    </location>
</feature>
<dbReference type="GO" id="GO:0016020">
    <property type="term" value="C:membrane"/>
    <property type="evidence" value="ECO:0007669"/>
    <property type="project" value="UniProtKB-SubCell"/>
</dbReference>
<comment type="similarity">
    <text evidence="2">Belongs to the major facilitator superfamily. Monocarboxylate porter (TC 2.A.1.13) family.</text>
</comment>
<keyword evidence="8" id="KW-1185">Reference proteome</keyword>
<reference evidence="7" key="1">
    <citation type="journal article" date="2021" name="Nat. Commun.">
        <title>Genetic determinants of endophytism in the Arabidopsis root mycobiome.</title>
        <authorList>
            <person name="Mesny F."/>
            <person name="Miyauchi S."/>
            <person name="Thiergart T."/>
            <person name="Pickel B."/>
            <person name="Atanasova L."/>
            <person name="Karlsson M."/>
            <person name="Huettel B."/>
            <person name="Barry K.W."/>
            <person name="Haridas S."/>
            <person name="Chen C."/>
            <person name="Bauer D."/>
            <person name="Andreopoulos W."/>
            <person name="Pangilinan J."/>
            <person name="LaButti K."/>
            <person name="Riley R."/>
            <person name="Lipzen A."/>
            <person name="Clum A."/>
            <person name="Drula E."/>
            <person name="Henrissat B."/>
            <person name="Kohler A."/>
            <person name="Grigoriev I.V."/>
            <person name="Martin F.M."/>
            <person name="Hacquard S."/>
        </authorList>
    </citation>
    <scope>NUCLEOTIDE SEQUENCE</scope>
    <source>
        <strain evidence="7">MPI-CAGE-AT-0021</strain>
    </source>
</reference>
<dbReference type="Pfam" id="PF07690">
    <property type="entry name" value="MFS_1"/>
    <property type="match status" value="1"/>
</dbReference>
<proteinExistence type="inferred from homology"/>
<evidence type="ECO:0000313" key="7">
    <source>
        <dbReference type="EMBL" id="KAH7118094.1"/>
    </source>
</evidence>
<feature type="domain" description="Major facilitator superfamily (MFS) profile" evidence="6">
    <location>
        <begin position="252"/>
        <end position="440"/>
    </location>
</feature>
<dbReference type="Gene3D" id="1.20.1250.20">
    <property type="entry name" value="MFS general substrate transporter like domains"/>
    <property type="match status" value="2"/>
</dbReference>
<dbReference type="Proteomes" id="UP000717696">
    <property type="component" value="Unassembled WGS sequence"/>
</dbReference>
<feature type="compositionally biased region" description="Basic and acidic residues" evidence="4">
    <location>
        <begin position="1"/>
        <end position="10"/>
    </location>
</feature>
<feature type="transmembrane region" description="Helical" evidence="5">
    <location>
        <begin position="176"/>
        <end position="197"/>
    </location>
</feature>
<name>A0A9P9DFQ4_9HYPO</name>
<evidence type="ECO:0000256" key="1">
    <source>
        <dbReference type="ARBA" id="ARBA00004141"/>
    </source>
</evidence>
<dbReference type="PROSITE" id="PS50850">
    <property type="entry name" value="MFS"/>
    <property type="match status" value="1"/>
</dbReference>
<evidence type="ECO:0000259" key="6">
    <source>
        <dbReference type="PROSITE" id="PS50850"/>
    </source>
</evidence>
<dbReference type="AlphaFoldDB" id="A0A9P9DFQ4"/>